<gene>
    <name evidence="1" type="ORF">ACFOSH_28330</name>
</gene>
<accession>A0ABV7P605</accession>
<proteinExistence type="predicted"/>
<protein>
    <submittedName>
        <fullName evidence="1">Uncharacterized protein</fullName>
    </submittedName>
</protein>
<dbReference type="EMBL" id="JBHRWK010000048">
    <property type="protein sequence ID" value="MFC3453362.1"/>
    <property type="molecule type" value="Genomic_DNA"/>
</dbReference>
<evidence type="ECO:0000313" key="1">
    <source>
        <dbReference type="EMBL" id="MFC3453362.1"/>
    </source>
</evidence>
<keyword evidence="2" id="KW-1185">Reference proteome</keyword>
<evidence type="ECO:0000313" key="2">
    <source>
        <dbReference type="Proteomes" id="UP001595645"/>
    </source>
</evidence>
<dbReference type="Proteomes" id="UP001595645">
    <property type="component" value="Unassembled WGS sequence"/>
</dbReference>
<name>A0ABV7P605_9PSEU</name>
<reference evidence="2" key="1">
    <citation type="journal article" date="2019" name="Int. J. Syst. Evol. Microbiol.">
        <title>The Global Catalogue of Microorganisms (GCM) 10K type strain sequencing project: providing services to taxonomists for standard genome sequencing and annotation.</title>
        <authorList>
            <consortium name="The Broad Institute Genomics Platform"/>
            <consortium name="The Broad Institute Genome Sequencing Center for Infectious Disease"/>
            <person name="Wu L."/>
            <person name="Ma J."/>
        </authorList>
    </citation>
    <scope>NUCLEOTIDE SEQUENCE [LARGE SCALE GENOMIC DNA]</scope>
    <source>
        <strain evidence="2">CGMCC 4.7676</strain>
    </source>
</reference>
<sequence>MNRQKPEQTRFGLTVTRSAQEIWCDEPGNVVHAWPTIVTTAA</sequence>
<organism evidence="1 2">
    <name type="scientific">Amycolatopsis speibonae</name>
    <dbReference type="NCBI Taxonomy" id="1450224"/>
    <lineage>
        <taxon>Bacteria</taxon>
        <taxon>Bacillati</taxon>
        <taxon>Actinomycetota</taxon>
        <taxon>Actinomycetes</taxon>
        <taxon>Pseudonocardiales</taxon>
        <taxon>Pseudonocardiaceae</taxon>
        <taxon>Amycolatopsis</taxon>
    </lineage>
</organism>
<dbReference type="RefSeq" id="WP_378242121.1">
    <property type="nucleotide sequence ID" value="NZ_JBHRWK010000048.1"/>
</dbReference>
<comment type="caution">
    <text evidence="1">The sequence shown here is derived from an EMBL/GenBank/DDBJ whole genome shotgun (WGS) entry which is preliminary data.</text>
</comment>